<dbReference type="InterPro" id="IPR011990">
    <property type="entry name" value="TPR-like_helical_dom_sf"/>
</dbReference>
<dbReference type="Pfam" id="PF13525">
    <property type="entry name" value="YfiO"/>
    <property type="match status" value="2"/>
</dbReference>
<feature type="repeat" description="TPR" evidence="2">
    <location>
        <begin position="490"/>
        <end position="523"/>
    </location>
</feature>
<dbReference type="InterPro" id="IPR019734">
    <property type="entry name" value="TPR_rpt"/>
</dbReference>
<evidence type="ECO:0000313" key="6">
    <source>
        <dbReference type="EMBL" id="HEC78294.1"/>
    </source>
</evidence>
<dbReference type="EMBL" id="DRIG01000043">
    <property type="protein sequence ID" value="HEC78294.1"/>
    <property type="molecule type" value="Genomic_DNA"/>
</dbReference>
<feature type="coiled-coil region" evidence="3">
    <location>
        <begin position="66"/>
        <end position="119"/>
    </location>
</feature>
<sequence>MLPLIIFLFGVDYNKLVTDYEIGHQLFLQENYTDAAKYFKSMVGKYGGSEFEDEIRFRLAECYFNLNDYRNAKKNFEKILKRKKSTYLEPECLYAIGLIDILQNNFREAEDVLQKLLKNPAYQQEERANFALGVLHYFRGSYEEAKEKLEDIGLLEAKFYYGKTLSRLGKPLLSIAVFKEILDTAPNTPIAVLAEFSRAEALFFNKDFEGAKITFYEFILNYPKSPLNDYAHFFLAAALIHAGDFAAASEHLLPLTRHSDNLLAAHSSYFLGICRMNLGDGLGSVSAFQRVRANYPNTQIASYANLQLTNALLAAGDTVQALVSASQLATMFTTGELSSVGEYLTGMIYFQKGDYFNAANNFELISQRYPNSPLREPAAAMLLYSLNNLKQYDHTVTFGSRYIKDFPDEKSPWRGRTLYFLGEAYYYKNNFADAEKYFLRVTKDFFGIEVTPYARVGLAYSIYNQARAREALDIFSTMTQTIFDDSSLVISAYLGVGYTQYNLGNYMGALDTFELLYNTYPKDERCAVPALFYAGMCYYNLEYYINAIESWEKLLGTFPLAEKSAEAGFRAGDTYFKAIEYEKARALFRWVVENHPLSEYARSSQLAIGQSYYNEQSFDDAIREFQKYLDLFPTSEEAASARKSMAMCYYQKGLESIDDMKIFVDKFPQDELAADGQYQIARSFFDDEKYIKAIDEFLKVVVNFPSSSYAPDALLLAAECAVNVKDWQKATDLYKRYLSYFPKAEQRDGVYFNLGTSYYNLKEYGEALTNFKVIVDSFPDSPHIESARHNVGICEKLLGEAGPGTSPGPVQEEMKADSLQGEK</sequence>
<dbReference type="PANTHER" id="PTHR12558">
    <property type="entry name" value="CELL DIVISION CYCLE 16,23,27"/>
    <property type="match status" value="1"/>
</dbReference>
<proteinExistence type="predicted"/>
<reference evidence="6" key="1">
    <citation type="journal article" date="2020" name="mSystems">
        <title>Genome- and Community-Level Interaction Insights into Carbon Utilization and Element Cycling Functions of Hydrothermarchaeota in Hydrothermal Sediment.</title>
        <authorList>
            <person name="Zhou Z."/>
            <person name="Liu Y."/>
            <person name="Xu W."/>
            <person name="Pan J."/>
            <person name="Luo Z.H."/>
            <person name="Li M."/>
        </authorList>
    </citation>
    <scope>NUCLEOTIDE SEQUENCE</scope>
    <source>
        <strain evidence="6">HyVt-388</strain>
    </source>
</reference>
<feature type="domain" description="Outer membrane lipoprotein BamD-like" evidence="5">
    <location>
        <begin position="343"/>
        <end position="410"/>
    </location>
</feature>
<dbReference type="Pfam" id="PF13432">
    <property type="entry name" value="TPR_16"/>
    <property type="match status" value="2"/>
</dbReference>
<dbReference type="Gene3D" id="1.25.40.10">
    <property type="entry name" value="Tetratricopeptide repeat domain"/>
    <property type="match status" value="6"/>
</dbReference>
<dbReference type="SUPFAM" id="SSF48452">
    <property type="entry name" value="TPR-like"/>
    <property type="match status" value="5"/>
</dbReference>
<feature type="repeat" description="TPR" evidence="2">
    <location>
        <begin position="748"/>
        <end position="781"/>
    </location>
</feature>
<accession>A0A9C9K004</accession>
<keyword evidence="1" id="KW-0732">Signal</keyword>
<dbReference type="Proteomes" id="UP000885826">
    <property type="component" value="Unassembled WGS sequence"/>
</dbReference>
<dbReference type="InterPro" id="IPR039565">
    <property type="entry name" value="BamD-like"/>
</dbReference>
<name>A0A9C9K004_UNCW3</name>
<feature type="repeat" description="TPR" evidence="2">
    <location>
        <begin position="602"/>
        <end position="635"/>
    </location>
</feature>
<keyword evidence="3" id="KW-0175">Coiled coil</keyword>
<feature type="compositionally biased region" description="Basic and acidic residues" evidence="4">
    <location>
        <begin position="812"/>
        <end position="823"/>
    </location>
</feature>
<dbReference type="PROSITE" id="PS50005">
    <property type="entry name" value="TPR"/>
    <property type="match status" value="4"/>
</dbReference>
<keyword evidence="2" id="KW-0802">TPR repeat</keyword>
<evidence type="ECO:0000256" key="2">
    <source>
        <dbReference type="PROSITE-ProRule" id="PRU00339"/>
    </source>
</evidence>
<feature type="region of interest" description="Disordered" evidence="4">
    <location>
        <begin position="800"/>
        <end position="823"/>
    </location>
</feature>
<comment type="caution">
    <text evidence="6">The sequence shown here is derived from an EMBL/GenBank/DDBJ whole genome shotgun (WGS) entry which is preliminary data.</text>
</comment>
<dbReference type="Pfam" id="PF13181">
    <property type="entry name" value="TPR_8"/>
    <property type="match status" value="1"/>
</dbReference>
<gene>
    <name evidence="6" type="ORF">ENI34_04020</name>
</gene>
<dbReference type="AlphaFoldDB" id="A0A9C9K004"/>
<dbReference type="Pfam" id="PF13174">
    <property type="entry name" value="TPR_6"/>
    <property type="match status" value="2"/>
</dbReference>
<evidence type="ECO:0000259" key="5">
    <source>
        <dbReference type="Pfam" id="PF13525"/>
    </source>
</evidence>
<protein>
    <submittedName>
        <fullName evidence="6">Tetratricopeptide repeat protein</fullName>
    </submittedName>
</protein>
<evidence type="ECO:0000256" key="3">
    <source>
        <dbReference type="SAM" id="Coils"/>
    </source>
</evidence>
<feature type="domain" description="Outer membrane lipoprotein BamD-like" evidence="5">
    <location>
        <begin position="563"/>
        <end position="714"/>
    </location>
</feature>
<dbReference type="SMART" id="SM00028">
    <property type="entry name" value="TPR"/>
    <property type="match status" value="13"/>
</dbReference>
<evidence type="ECO:0000256" key="4">
    <source>
        <dbReference type="SAM" id="MobiDB-lite"/>
    </source>
</evidence>
<evidence type="ECO:0000313" key="7">
    <source>
        <dbReference type="Proteomes" id="UP000885826"/>
    </source>
</evidence>
<evidence type="ECO:0000256" key="1">
    <source>
        <dbReference type="ARBA" id="ARBA00022729"/>
    </source>
</evidence>
<organism evidence="6 7">
    <name type="scientific">candidate division WOR-3 bacterium</name>
    <dbReference type="NCBI Taxonomy" id="2052148"/>
    <lineage>
        <taxon>Bacteria</taxon>
        <taxon>Bacteria division WOR-3</taxon>
    </lineage>
</organism>
<feature type="repeat" description="TPR" evidence="2">
    <location>
        <begin position="53"/>
        <end position="86"/>
    </location>
</feature>
<dbReference type="PANTHER" id="PTHR12558:SF13">
    <property type="entry name" value="CELL DIVISION CYCLE PROTEIN 27 HOMOLOG"/>
    <property type="match status" value="1"/>
</dbReference>